<dbReference type="FunFam" id="3.20.20.150:FF:000017">
    <property type="entry name" value="Endonuclease IV related protein"/>
    <property type="match status" value="1"/>
</dbReference>
<dbReference type="SMART" id="SM00518">
    <property type="entry name" value="AP2Ec"/>
    <property type="match status" value="1"/>
</dbReference>
<keyword evidence="3" id="KW-1185">Reference proteome</keyword>
<dbReference type="PANTHER" id="PTHR21445:SF0">
    <property type="entry name" value="APURINIC-APYRIMIDINIC ENDONUCLEASE"/>
    <property type="match status" value="1"/>
</dbReference>
<dbReference type="PANTHER" id="PTHR21445">
    <property type="entry name" value="ENDONUCLEASE IV ENDODEOXYRIBONUCLEASE IV"/>
    <property type="match status" value="1"/>
</dbReference>
<dbReference type="SUPFAM" id="SSF51658">
    <property type="entry name" value="Xylose isomerase-like"/>
    <property type="match status" value="1"/>
</dbReference>
<evidence type="ECO:0000313" key="3">
    <source>
        <dbReference type="Proteomes" id="UP000636888"/>
    </source>
</evidence>
<comment type="caution">
    <text evidence="2">The sequence shown here is derived from an EMBL/GenBank/DDBJ whole genome shotgun (WGS) entry which is preliminary data.</text>
</comment>
<dbReference type="InterPro" id="IPR001719">
    <property type="entry name" value="AP_endonuc_2"/>
</dbReference>
<organism evidence="2 3">
    <name type="scientific">Geomesophilobacter sediminis</name>
    <dbReference type="NCBI Taxonomy" id="2798584"/>
    <lineage>
        <taxon>Bacteria</taxon>
        <taxon>Pseudomonadati</taxon>
        <taxon>Thermodesulfobacteriota</taxon>
        <taxon>Desulfuromonadia</taxon>
        <taxon>Geobacterales</taxon>
        <taxon>Geobacteraceae</taxon>
        <taxon>Geomesophilobacter</taxon>
    </lineage>
</organism>
<evidence type="ECO:0000259" key="1">
    <source>
        <dbReference type="Pfam" id="PF01261"/>
    </source>
</evidence>
<feature type="domain" description="Xylose isomerase-like TIM barrel" evidence="1">
    <location>
        <begin position="3"/>
        <end position="222"/>
    </location>
</feature>
<evidence type="ECO:0000313" key="2">
    <source>
        <dbReference type="EMBL" id="MBJ6725334.1"/>
    </source>
</evidence>
<dbReference type="GO" id="GO:0003677">
    <property type="term" value="F:DNA binding"/>
    <property type="evidence" value="ECO:0007669"/>
    <property type="project" value="InterPro"/>
</dbReference>
<dbReference type="Gene3D" id="3.20.20.150">
    <property type="entry name" value="Divalent-metal-dependent TIM barrel enzymes"/>
    <property type="match status" value="1"/>
</dbReference>
<dbReference type="InterPro" id="IPR036237">
    <property type="entry name" value="Xyl_isomerase-like_sf"/>
</dbReference>
<dbReference type="GO" id="GO:0008081">
    <property type="term" value="F:phosphoric diester hydrolase activity"/>
    <property type="evidence" value="ECO:0007669"/>
    <property type="project" value="TreeGrafter"/>
</dbReference>
<dbReference type="EMBL" id="JAEMHM010000008">
    <property type="protein sequence ID" value="MBJ6725334.1"/>
    <property type="molecule type" value="Genomic_DNA"/>
</dbReference>
<name>A0A8J7JFW0_9BACT</name>
<dbReference type="GO" id="GO:0003906">
    <property type="term" value="F:DNA-(apurinic or apyrimidinic site) endonuclease activity"/>
    <property type="evidence" value="ECO:0007669"/>
    <property type="project" value="TreeGrafter"/>
</dbReference>
<dbReference type="GO" id="GO:0008270">
    <property type="term" value="F:zinc ion binding"/>
    <property type="evidence" value="ECO:0007669"/>
    <property type="project" value="InterPro"/>
</dbReference>
<dbReference type="Proteomes" id="UP000636888">
    <property type="component" value="Unassembled WGS sequence"/>
</dbReference>
<reference evidence="2" key="1">
    <citation type="submission" date="2020-12" db="EMBL/GenBank/DDBJ databases">
        <title>Geomonas sp. Red875, isolated from river sediment.</title>
        <authorList>
            <person name="Xu Z."/>
            <person name="Zhang Z."/>
            <person name="Masuda Y."/>
            <person name="Itoh H."/>
            <person name="Senoo K."/>
        </authorList>
    </citation>
    <scope>NUCLEOTIDE SEQUENCE</scope>
    <source>
        <strain evidence="2">Red875</strain>
    </source>
</reference>
<dbReference type="InterPro" id="IPR013022">
    <property type="entry name" value="Xyl_isomerase-like_TIM-brl"/>
</dbReference>
<protein>
    <submittedName>
        <fullName evidence="2">TIM barrel protein</fullName>
    </submittedName>
</protein>
<gene>
    <name evidence="2" type="ORF">JFN93_11490</name>
</gene>
<sequence>MELLFVRSINVSDKNKDAILSSKLAHDFYLSAHGSYYINLNAEAEKLQQASVERILDGVEALAKVQGRSLIFHPGYYLKSSMSDAYSSVRNNLSLLPYRGVDYRLETTGKGTQFGTIEELVALCKEISSCKLCIDFAHVHARNNGSLRSYADFAGILQFVSDELGRAALDDLHIHMGGIEYGVKGERNHLPLQESDFNYVACLQALKDFDVKGCVICEGPKVEHDALLLKRTYEKF</sequence>
<dbReference type="AlphaFoldDB" id="A0A8J7JFW0"/>
<accession>A0A8J7JFW0</accession>
<dbReference type="GO" id="GO:0006284">
    <property type="term" value="P:base-excision repair"/>
    <property type="evidence" value="ECO:0007669"/>
    <property type="project" value="TreeGrafter"/>
</dbReference>
<proteinExistence type="predicted"/>
<dbReference type="Pfam" id="PF01261">
    <property type="entry name" value="AP_endonuc_2"/>
    <property type="match status" value="1"/>
</dbReference>